<dbReference type="Pfam" id="PF03471">
    <property type="entry name" value="CorC_HlyC"/>
    <property type="match status" value="1"/>
</dbReference>
<name>A0A6I0F0F9_9FIRM</name>
<dbReference type="OrthoDB" id="1696956at2"/>
<organism evidence="3 4">
    <name type="scientific">Alkaliphilus pronyensis</name>
    <dbReference type="NCBI Taxonomy" id="1482732"/>
    <lineage>
        <taxon>Bacteria</taxon>
        <taxon>Bacillati</taxon>
        <taxon>Bacillota</taxon>
        <taxon>Clostridia</taxon>
        <taxon>Peptostreptococcales</taxon>
        <taxon>Natronincolaceae</taxon>
        <taxon>Alkaliphilus</taxon>
    </lineage>
</organism>
<dbReference type="Gene3D" id="3.30.465.10">
    <property type="match status" value="1"/>
</dbReference>
<protein>
    <recommendedName>
        <fullName evidence="2">Transporter-associated domain-containing protein</fullName>
    </recommendedName>
</protein>
<comment type="caution">
    <text evidence="3">The sequence shown here is derived from an EMBL/GenBank/DDBJ whole genome shotgun (WGS) entry which is preliminary data.</text>
</comment>
<evidence type="ECO:0000259" key="2">
    <source>
        <dbReference type="Pfam" id="PF03471"/>
    </source>
</evidence>
<dbReference type="InterPro" id="IPR005170">
    <property type="entry name" value="Transptr-assoc_dom"/>
</dbReference>
<keyword evidence="1" id="KW-0812">Transmembrane</keyword>
<keyword evidence="1" id="KW-0472">Membrane</keyword>
<dbReference type="GO" id="GO:0050660">
    <property type="term" value="F:flavin adenine dinucleotide binding"/>
    <property type="evidence" value="ECO:0007669"/>
    <property type="project" value="InterPro"/>
</dbReference>
<keyword evidence="4" id="KW-1185">Reference proteome</keyword>
<dbReference type="InterPro" id="IPR036318">
    <property type="entry name" value="FAD-bd_PCMH-like_sf"/>
</dbReference>
<dbReference type="AlphaFoldDB" id="A0A6I0F0F9"/>
<evidence type="ECO:0000256" key="1">
    <source>
        <dbReference type="SAM" id="Phobius"/>
    </source>
</evidence>
<accession>A0A6I0F0F9</accession>
<feature type="transmembrane region" description="Helical" evidence="1">
    <location>
        <begin position="107"/>
        <end position="129"/>
    </location>
</feature>
<dbReference type="RefSeq" id="WP_151860615.1">
    <property type="nucleotide sequence ID" value="NZ_WBZC01000015.1"/>
</dbReference>
<sequence length="225" mass="24787">MVDNIQKEGFSMYLDGAKKKLVKCASGLELILALCVLLAIVIGLITIVKYLIIIYQTDAAYTYEVFKKFLGFALLLVIGVELVLMLLSHSTSSILELVLFAIARKMLVYSEAPLDLLIGTTAIAIVFFIRKYLMSPKYSFKAGRIISAASPIHALNFEGDLDIPEDKGKTIGGLICHLSEETCTPIEEGAEYRVGNLSMKILKMKDGLIEEVILNDCEKQKASSL</sequence>
<gene>
    <name evidence="3" type="ORF">F8154_05570</name>
</gene>
<feature type="transmembrane region" description="Helical" evidence="1">
    <location>
        <begin position="30"/>
        <end position="53"/>
    </location>
</feature>
<keyword evidence="1" id="KW-1133">Transmembrane helix</keyword>
<dbReference type="InterPro" id="IPR016169">
    <property type="entry name" value="FAD-bd_PCMH_sub2"/>
</dbReference>
<dbReference type="EMBL" id="WBZC01000015">
    <property type="protein sequence ID" value="KAB3535768.1"/>
    <property type="molecule type" value="Genomic_DNA"/>
</dbReference>
<dbReference type="SUPFAM" id="SSF56176">
    <property type="entry name" value="FAD-binding/transporter-associated domain-like"/>
    <property type="match status" value="1"/>
</dbReference>
<dbReference type="Proteomes" id="UP000432715">
    <property type="component" value="Unassembled WGS sequence"/>
</dbReference>
<evidence type="ECO:0000313" key="3">
    <source>
        <dbReference type="EMBL" id="KAB3535768.1"/>
    </source>
</evidence>
<evidence type="ECO:0000313" key="4">
    <source>
        <dbReference type="Proteomes" id="UP000432715"/>
    </source>
</evidence>
<feature type="domain" description="Transporter-associated" evidence="2">
    <location>
        <begin position="145"/>
        <end position="214"/>
    </location>
</feature>
<proteinExistence type="predicted"/>
<feature type="transmembrane region" description="Helical" evidence="1">
    <location>
        <begin position="65"/>
        <end position="87"/>
    </location>
</feature>
<reference evidence="3 4" key="1">
    <citation type="submission" date="2019-10" db="EMBL/GenBank/DDBJ databases">
        <title>Alkaliphilus serpentinus sp. nov. and Alkaliphilus pronyensis sp. nov., two novel anaerobic alkaliphilic species isolated from the serpentinized-hosted hydrothermal field of the Prony Bay (New Caledonia).</title>
        <authorList>
            <person name="Postec A."/>
        </authorList>
    </citation>
    <scope>NUCLEOTIDE SEQUENCE [LARGE SCALE GENOMIC DNA]</scope>
    <source>
        <strain evidence="3 4">LacV</strain>
    </source>
</reference>